<feature type="compositionally biased region" description="Low complexity" evidence="1">
    <location>
        <begin position="759"/>
        <end position="772"/>
    </location>
</feature>
<evidence type="ECO:0008006" key="4">
    <source>
        <dbReference type="Google" id="ProtNLM"/>
    </source>
</evidence>
<evidence type="ECO:0000313" key="2">
    <source>
        <dbReference type="EMBL" id="QDV72483.1"/>
    </source>
</evidence>
<gene>
    <name evidence="2" type="ORF">Spa11_06610</name>
</gene>
<evidence type="ECO:0000313" key="3">
    <source>
        <dbReference type="Proteomes" id="UP000316426"/>
    </source>
</evidence>
<organism evidence="2 3">
    <name type="scientific">Botrimarina mediterranea</name>
    <dbReference type="NCBI Taxonomy" id="2528022"/>
    <lineage>
        <taxon>Bacteria</taxon>
        <taxon>Pseudomonadati</taxon>
        <taxon>Planctomycetota</taxon>
        <taxon>Planctomycetia</taxon>
        <taxon>Pirellulales</taxon>
        <taxon>Lacipirellulaceae</taxon>
        <taxon>Botrimarina</taxon>
    </lineage>
</organism>
<dbReference type="InterPro" id="IPR025048">
    <property type="entry name" value="DUF3987"/>
</dbReference>
<dbReference type="RefSeq" id="WP_145107658.1">
    <property type="nucleotide sequence ID" value="NZ_CP036349.1"/>
</dbReference>
<dbReference type="Proteomes" id="UP000316426">
    <property type="component" value="Chromosome"/>
</dbReference>
<name>A0A518K3U8_9BACT</name>
<dbReference type="KEGG" id="bmei:Spa11_06610"/>
<dbReference type="EMBL" id="CP036349">
    <property type="protein sequence ID" value="QDV72483.1"/>
    <property type="molecule type" value="Genomic_DNA"/>
</dbReference>
<dbReference type="Gene3D" id="3.40.1360.10">
    <property type="match status" value="1"/>
</dbReference>
<dbReference type="AlphaFoldDB" id="A0A518K3U8"/>
<dbReference type="Pfam" id="PF13148">
    <property type="entry name" value="DUF3987"/>
    <property type="match status" value="1"/>
</dbReference>
<accession>A0A518K3U8</accession>
<feature type="compositionally biased region" description="Basic and acidic residues" evidence="1">
    <location>
        <begin position="87"/>
        <end position="97"/>
    </location>
</feature>
<keyword evidence="3" id="KW-1185">Reference proteome</keyword>
<feature type="region of interest" description="Disordered" evidence="1">
    <location>
        <begin position="759"/>
        <end position="815"/>
    </location>
</feature>
<protein>
    <recommendedName>
        <fullName evidence="4">DUF3987 domain-containing protein</fullName>
    </recommendedName>
</protein>
<feature type="compositionally biased region" description="Pro residues" evidence="1">
    <location>
        <begin position="788"/>
        <end position="802"/>
    </location>
</feature>
<reference evidence="2 3" key="1">
    <citation type="submission" date="2019-02" db="EMBL/GenBank/DDBJ databases">
        <title>Deep-cultivation of Planctomycetes and their phenomic and genomic characterization uncovers novel biology.</title>
        <authorList>
            <person name="Wiegand S."/>
            <person name="Jogler M."/>
            <person name="Boedeker C."/>
            <person name="Pinto D."/>
            <person name="Vollmers J."/>
            <person name="Rivas-Marin E."/>
            <person name="Kohn T."/>
            <person name="Peeters S.H."/>
            <person name="Heuer A."/>
            <person name="Rast P."/>
            <person name="Oberbeckmann S."/>
            <person name="Bunk B."/>
            <person name="Jeske O."/>
            <person name="Meyerdierks A."/>
            <person name="Storesund J.E."/>
            <person name="Kallscheuer N."/>
            <person name="Luecker S."/>
            <person name="Lage O.M."/>
            <person name="Pohl T."/>
            <person name="Merkel B.J."/>
            <person name="Hornburger P."/>
            <person name="Mueller R.-W."/>
            <person name="Bruemmer F."/>
            <person name="Labrenz M."/>
            <person name="Spormann A.M."/>
            <person name="Op den Camp H."/>
            <person name="Overmann J."/>
            <person name="Amann R."/>
            <person name="Jetten M.S.M."/>
            <person name="Mascher T."/>
            <person name="Medema M.H."/>
            <person name="Devos D.P."/>
            <person name="Kaster A.-K."/>
            <person name="Ovreas L."/>
            <person name="Rohde M."/>
            <person name="Galperin M.Y."/>
            <person name="Jogler C."/>
        </authorList>
    </citation>
    <scope>NUCLEOTIDE SEQUENCE [LARGE SCALE GENOMIC DNA]</scope>
    <source>
        <strain evidence="2 3">Spa11</strain>
    </source>
</reference>
<proteinExistence type="predicted"/>
<feature type="region of interest" description="Disordered" evidence="1">
    <location>
        <begin position="61"/>
        <end position="98"/>
    </location>
</feature>
<sequence length="815" mass="87723">MSISDGAAWREVSKQEICPVCERPDWCAVTGPEGNPDAAYCMRESSDLPKGDGWIHRLKDHGLEATPRRKLPTSKVQSTAKAPLKAKPSDNGDEPKDAAVYPTAEASVASYAQQLGKPDRQWPYRDADGETVLVVARWDATGERKKTIRPVSRTAGGWIKAQAPAGRPLYRLPELLASEGTVYVTEGEPAADALVALGLTATTSSTGSTAAVKSDWSPLAGRDVVIVPDNDEPGAKYRDAVLALLGRLSNRPMARVVELPGLPAKGDAVDWLAAGHTADELARVVEATEPAELPTPERPLVYRPFPTHTLPPTMARFVTEAARAVGCDEAIVAMPALAVAAGAIGATRTLRLKRTWYEPAVLWCVVVSPSGAMKSQGRKLVLAPILRRQKKELAAHREALRAFGPLQAIYEKDLAAWKKSKSSEPPPEAPEAPQLRELLLSDTTVEAVAKALYANPRGVLLDRDELAAWFGSFDAYKSGKGSDAQNWMNTHGAGYVKVNRSSAAGAPLFVERACVSVCGTIQPSIFTRALSGEHRESGFAARLLVANPPRRAKRWTDDEVSETTEAAFTSGLLALLDLEFGADDSEEGEGDPIPRVLRLSPVAQRRFVAFVNHHGAAGLERDGDEAAAWSKLEGYAARLALVFALFEDPDAVEVSDDQLARAITLVEWFAHEAARFYRGARETDDERRLRELADWIDTKHGGAISPRKLAQGRRDLKTVEKAEAAIAELIGAGYGEWRIKRTATKSGREFVLASFAASAPSTSTDSTKSPAPRESVDVDAPLVAEIEPAPPFEPAGEPPPLPAEGVGDADDWEAA</sequence>
<evidence type="ECO:0000256" key="1">
    <source>
        <dbReference type="SAM" id="MobiDB-lite"/>
    </source>
</evidence>